<dbReference type="SMART" id="SM00034">
    <property type="entry name" value="CLECT"/>
    <property type="match status" value="1"/>
</dbReference>
<accession>A0A9F5MUW4</accession>
<proteinExistence type="predicted"/>
<reference evidence="7" key="1">
    <citation type="submission" date="2025-08" db="UniProtKB">
        <authorList>
            <consortium name="RefSeq"/>
        </authorList>
    </citation>
    <scope>IDENTIFICATION</scope>
    <source>
        <tissue evidence="7">Liver</tissue>
    </source>
</reference>
<keyword evidence="6" id="KW-1185">Reference proteome</keyword>
<protein>
    <submittedName>
        <fullName evidence="7">Lectin-like</fullName>
    </submittedName>
</protein>
<dbReference type="OrthoDB" id="418245at2759"/>
<evidence type="ECO:0000259" key="5">
    <source>
        <dbReference type="PROSITE" id="PS50041"/>
    </source>
</evidence>
<sequence length="186" mass="21644">MRSWLFICTFLGITFIHDVSSQTCLCARGFCARGWVQYKSACYKAVMQRKTWTEAEMSCQSYTPTSHLASIHSMEENDFIFHLMGKPMNYVKYEAYWIGAHDTFKEGTFVWTDGSRFDFHSYPPNQPDGLKGENYLGSWFLQNGHITWNDYVNSWTFSFVCKYSLANRNLLLPSLNQNNDVLQADE</sequence>
<evidence type="ECO:0000256" key="4">
    <source>
        <dbReference type="SAM" id="SignalP"/>
    </source>
</evidence>
<dbReference type="GeneID" id="103060892"/>
<dbReference type="Gene3D" id="3.10.100.10">
    <property type="entry name" value="Mannose-Binding Protein A, subunit A"/>
    <property type="match status" value="1"/>
</dbReference>
<keyword evidence="2" id="KW-0964">Secreted</keyword>
<dbReference type="SUPFAM" id="SSF56436">
    <property type="entry name" value="C-type lectin-like"/>
    <property type="match status" value="1"/>
</dbReference>
<comment type="subcellular location">
    <subcellularLocation>
        <location evidence="1">Secreted</location>
    </subcellularLocation>
</comment>
<evidence type="ECO:0000256" key="2">
    <source>
        <dbReference type="ARBA" id="ARBA00022525"/>
    </source>
</evidence>
<evidence type="ECO:0000313" key="7">
    <source>
        <dbReference type="RefSeq" id="XP_025027124.1"/>
    </source>
</evidence>
<name>A0A9F5MUW4_PYTBI</name>
<feature type="chain" id="PRO_5039904384" evidence="4">
    <location>
        <begin position="22"/>
        <end position="186"/>
    </location>
</feature>
<evidence type="ECO:0000256" key="3">
    <source>
        <dbReference type="ARBA" id="ARBA00023157"/>
    </source>
</evidence>
<dbReference type="Pfam" id="PF00059">
    <property type="entry name" value="Lectin_C"/>
    <property type="match status" value="1"/>
</dbReference>
<dbReference type="KEGG" id="pbi:103060892"/>
<dbReference type="GO" id="GO:0005576">
    <property type="term" value="C:extracellular region"/>
    <property type="evidence" value="ECO:0007669"/>
    <property type="project" value="UniProtKB-SubCell"/>
</dbReference>
<dbReference type="Proteomes" id="UP000695026">
    <property type="component" value="Unplaced"/>
</dbReference>
<evidence type="ECO:0000313" key="6">
    <source>
        <dbReference type="Proteomes" id="UP000695026"/>
    </source>
</evidence>
<dbReference type="PROSITE" id="PS50041">
    <property type="entry name" value="C_TYPE_LECTIN_2"/>
    <property type="match status" value="1"/>
</dbReference>
<feature type="signal peptide" evidence="4">
    <location>
        <begin position="1"/>
        <end position="21"/>
    </location>
</feature>
<dbReference type="InterPro" id="IPR001304">
    <property type="entry name" value="C-type_lectin-like"/>
</dbReference>
<dbReference type="InterPro" id="IPR016187">
    <property type="entry name" value="CTDL_fold"/>
</dbReference>
<gene>
    <name evidence="7" type="primary">LOC103060892</name>
</gene>
<feature type="domain" description="C-type lectin" evidence="5">
    <location>
        <begin position="38"/>
        <end position="162"/>
    </location>
</feature>
<dbReference type="RefSeq" id="XP_025027124.1">
    <property type="nucleotide sequence ID" value="XM_025171356.1"/>
</dbReference>
<dbReference type="AlphaFoldDB" id="A0A9F5MUW4"/>
<dbReference type="InterPro" id="IPR016186">
    <property type="entry name" value="C-type_lectin-like/link_sf"/>
</dbReference>
<organism evidence="6 7">
    <name type="scientific">Python bivittatus</name>
    <name type="common">Burmese python</name>
    <name type="synonym">Python molurus bivittatus</name>
    <dbReference type="NCBI Taxonomy" id="176946"/>
    <lineage>
        <taxon>Eukaryota</taxon>
        <taxon>Metazoa</taxon>
        <taxon>Chordata</taxon>
        <taxon>Craniata</taxon>
        <taxon>Vertebrata</taxon>
        <taxon>Euteleostomi</taxon>
        <taxon>Lepidosauria</taxon>
        <taxon>Squamata</taxon>
        <taxon>Bifurcata</taxon>
        <taxon>Unidentata</taxon>
        <taxon>Episquamata</taxon>
        <taxon>Toxicofera</taxon>
        <taxon>Serpentes</taxon>
        <taxon>Henophidia</taxon>
        <taxon>Pythonidae</taxon>
        <taxon>Python</taxon>
    </lineage>
</organism>
<dbReference type="PANTHER" id="PTHR22803">
    <property type="entry name" value="MANNOSE, PHOSPHOLIPASE, LECTIN RECEPTOR RELATED"/>
    <property type="match status" value="1"/>
</dbReference>
<dbReference type="OMA" id="YKSACYK"/>
<keyword evidence="3" id="KW-1015">Disulfide bond</keyword>
<evidence type="ECO:0000256" key="1">
    <source>
        <dbReference type="ARBA" id="ARBA00004613"/>
    </source>
</evidence>
<dbReference type="InterPro" id="IPR050111">
    <property type="entry name" value="C-type_lectin/snaclec_domain"/>
</dbReference>
<dbReference type="PRINTS" id="PR01504">
    <property type="entry name" value="PNCREATITSAP"/>
</dbReference>
<keyword evidence="4" id="KW-0732">Signal</keyword>